<dbReference type="PANTHER" id="PTHR43025:SF3">
    <property type="entry name" value="MONOGALACTOSYLDIACYLGLYCEROL SYNTHASE 1, CHLOROPLASTIC"/>
    <property type="match status" value="1"/>
</dbReference>
<protein>
    <submittedName>
        <fullName evidence="1">Uncharacterized protein</fullName>
    </submittedName>
</protein>
<dbReference type="RefSeq" id="WP_041018502.1">
    <property type="nucleotide sequence ID" value="NZ_CCEJ010000011.1"/>
</dbReference>
<comment type="caution">
    <text evidence="1">The sequence shown here is derived from an EMBL/GenBank/DDBJ whole genome shotgun (WGS) entry which is preliminary data.</text>
</comment>
<organism evidence="1 2">
    <name type="scientific">Candidatus Criblamydia sequanensis CRIB-18</name>
    <dbReference type="NCBI Taxonomy" id="1437425"/>
    <lineage>
        <taxon>Bacteria</taxon>
        <taxon>Pseudomonadati</taxon>
        <taxon>Chlamydiota</taxon>
        <taxon>Chlamydiia</taxon>
        <taxon>Parachlamydiales</taxon>
        <taxon>Candidatus Criblamydiaceae</taxon>
        <taxon>Candidatus Criblamydia</taxon>
    </lineage>
</organism>
<sequence>MINDFVLKAASSFTNLIGRSLNGENLNQIGGEALETTLSLGSEIIEMQTLNTWDPSSKKWYDFFGNEKKRILVLTNGGGGGHLASAEAVKKALGEFFKVKIDHSFDEMGGNELFNTFQKGGHLGMLEVLTYLQPIAEITAAPIQVRPVLIDQIEKFKPDLIISVFPIANRMTWEIAKEAGIPMFVLTTDIEARHFFRGIENPGKDFHIGLPFSDRIITGPLSSQFDEENFEIIGYPLREAFGKKTKDMQEKIDEIRLELGIGEEDKVVLIMMGAQGVGTAVEDYSKAIANHKNSFKEKVHVIALCGGEEKKESTIKACEGHTNPNVAVHALGRKDGEYIAALMRMGNLLISKPGGSTVNEAIASKIYTLFNGEANKALPWEAGNMDFAIAKGFGEEIDPEKFLEQVEAALDRPRPVSIECPGKRFAINLMNTVCRIFEQREPLLEKRDPSSLKKFAQRFEKIMEGSGSLFDKLIILLSKREAIEAIKNILTDEDVEIIKTVISNSENIEDAIPEVKEVLQKMLSKEDIFSELIGKIFPSKGKNFSKRWENFVVRFIVSLKGKEIVKDYHPHIAKAILELLKEETLSQLIG</sequence>
<name>A0A090D352_9BACT</name>
<dbReference type="PANTHER" id="PTHR43025">
    <property type="entry name" value="MONOGALACTOSYLDIACYLGLYCEROL SYNTHASE"/>
    <property type="match status" value="1"/>
</dbReference>
<dbReference type="SUPFAM" id="SSF53756">
    <property type="entry name" value="UDP-Glycosyltransferase/glycogen phosphorylase"/>
    <property type="match status" value="1"/>
</dbReference>
<dbReference type="Gene3D" id="3.40.50.2000">
    <property type="entry name" value="Glycogen Phosphorylase B"/>
    <property type="match status" value="1"/>
</dbReference>
<evidence type="ECO:0000313" key="1">
    <source>
        <dbReference type="EMBL" id="CDR34943.1"/>
    </source>
</evidence>
<dbReference type="OrthoDB" id="9815663at2"/>
<keyword evidence="2" id="KW-1185">Reference proteome</keyword>
<proteinExistence type="predicted"/>
<dbReference type="EMBL" id="CCEJ010000011">
    <property type="protein sequence ID" value="CDR34943.1"/>
    <property type="molecule type" value="Genomic_DNA"/>
</dbReference>
<gene>
    <name evidence="1" type="ORF">CSEC_2137</name>
</gene>
<dbReference type="Proteomes" id="UP000031552">
    <property type="component" value="Unassembled WGS sequence"/>
</dbReference>
<reference evidence="1" key="2">
    <citation type="submission" date="2014-09" db="EMBL/GenBank/DDBJ databases">
        <title>Criblamydia sequanensis harbors a mega-plasmid encoding arsenite resistance.</title>
        <authorList>
            <person name="Bertelli C."/>
            <person name="Goesmann A."/>
            <person name="Greub G."/>
        </authorList>
    </citation>
    <scope>NUCLEOTIDE SEQUENCE [LARGE SCALE GENOMIC DNA]</scope>
    <source>
        <strain evidence="1">CRIB-18</strain>
    </source>
</reference>
<reference evidence="1" key="1">
    <citation type="submission" date="2013-12" db="EMBL/GenBank/DDBJ databases">
        <authorList>
            <person name="Linke B."/>
        </authorList>
    </citation>
    <scope>NUCLEOTIDE SEQUENCE [LARGE SCALE GENOMIC DNA]</scope>
    <source>
        <strain evidence="1">CRIB-18</strain>
    </source>
</reference>
<accession>A0A090D352</accession>
<dbReference type="eggNOG" id="COG0707">
    <property type="taxonomic scope" value="Bacteria"/>
</dbReference>
<evidence type="ECO:0000313" key="2">
    <source>
        <dbReference type="Proteomes" id="UP000031552"/>
    </source>
</evidence>
<dbReference type="InterPro" id="IPR050519">
    <property type="entry name" value="Glycosyltransf_28_UgtP"/>
</dbReference>
<dbReference type="STRING" id="1437425.CSEC_2137"/>
<dbReference type="AlphaFoldDB" id="A0A090D352"/>